<feature type="compositionally biased region" description="Basic and acidic residues" evidence="17">
    <location>
        <begin position="1842"/>
        <end position="1852"/>
    </location>
</feature>
<dbReference type="Proteomes" id="UP000694845">
    <property type="component" value="Unplaced"/>
</dbReference>
<dbReference type="OrthoDB" id="5979328at2759"/>
<keyword evidence="7 16" id="KW-0067">ATP-binding</keyword>
<keyword evidence="11" id="KW-1015">Disulfide bond</keyword>
<evidence type="ECO:0000256" key="16">
    <source>
        <dbReference type="PROSITE-ProRule" id="PRU10141"/>
    </source>
</evidence>
<evidence type="ECO:0000313" key="22">
    <source>
        <dbReference type="RefSeq" id="XP_022096720.1"/>
    </source>
</evidence>
<evidence type="ECO:0000256" key="15">
    <source>
        <dbReference type="ARBA" id="ARBA00051243"/>
    </source>
</evidence>
<dbReference type="GO" id="GO:0004714">
    <property type="term" value="F:transmembrane receptor protein tyrosine kinase activity"/>
    <property type="evidence" value="ECO:0007669"/>
    <property type="project" value="UniProtKB-EC"/>
</dbReference>
<evidence type="ECO:0000256" key="12">
    <source>
        <dbReference type="ARBA" id="ARBA00023170"/>
    </source>
</evidence>
<comment type="subcellular location">
    <subcellularLocation>
        <location evidence="1">Membrane</location>
        <topology evidence="1">Single-pass membrane protein</topology>
    </subcellularLocation>
</comment>
<dbReference type="KEGG" id="aplc:110982549"/>
<feature type="binding site" evidence="16">
    <location>
        <position position="1429"/>
    </location>
    <ligand>
        <name>ATP</name>
        <dbReference type="ChEBI" id="CHEBI:30616"/>
    </ligand>
</feature>
<reference evidence="22" key="1">
    <citation type="submission" date="2025-08" db="UniProtKB">
        <authorList>
            <consortium name="RefSeq"/>
        </authorList>
    </citation>
    <scope>IDENTIFICATION</scope>
</reference>
<dbReference type="Pfam" id="PF07679">
    <property type="entry name" value="I-set"/>
    <property type="match status" value="2"/>
</dbReference>
<dbReference type="InterPro" id="IPR001245">
    <property type="entry name" value="Ser-Thr/Tyr_kinase_cat_dom"/>
</dbReference>
<feature type="domain" description="Ig-like" evidence="20">
    <location>
        <begin position="650"/>
        <end position="750"/>
    </location>
</feature>
<feature type="compositionally biased region" description="Basic and acidic residues" evidence="17">
    <location>
        <begin position="1904"/>
        <end position="1919"/>
    </location>
</feature>
<feature type="transmembrane region" description="Helical" evidence="18">
    <location>
        <begin position="1310"/>
        <end position="1336"/>
    </location>
</feature>
<evidence type="ECO:0000256" key="9">
    <source>
        <dbReference type="ARBA" id="ARBA00023136"/>
    </source>
</evidence>
<dbReference type="Gene3D" id="1.10.510.10">
    <property type="entry name" value="Transferase(Phosphotransferase) domain 1"/>
    <property type="match status" value="1"/>
</dbReference>
<keyword evidence="14" id="KW-0393">Immunoglobulin domain</keyword>
<evidence type="ECO:0000256" key="10">
    <source>
        <dbReference type="ARBA" id="ARBA00023137"/>
    </source>
</evidence>
<feature type="domain" description="Ig-like" evidence="20">
    <location>
        <begin position="999"/>
        <end position="1101"/>
    </location>
</feature>
<comment type="catalytic activity">
    <reaction evidence="15">
        <text>L-tyrosyl-[protein] + ATP = O-phospho-L-tyrosyl-[protein] + ADP + H(+)</text>
        <dbReference type="Rhea" id="RHEA:10596"/>
        <dbReference type="Rhea" id="RHEA-COMP:10136"/>
        <dbReference type="Rhea" id="RHEA-COMP:20101"/>
        <dbReference type="ChEBI" id="CHEBI:15378"/>
        <dbReference type="ChEBI" id="CHEBI:30616"/>
        <dbReference type="ChEBI" id="CHEBI:46858"/>
        <dbReference type="ChEBI" id="CHEBI:61978"/>
        <dbReference type="ChEBI" id="CHEBI:456216"/>
        <dbReference type="EC" id="2.7.10.1"/>
    </reaction>
</comment>
<dbReference type="PANTHER" id="PTHR24416:SF600">
    <property type="entry name" value="PDGF- AND VEGF-RECEPTOR RELATED, ISOFORM J"/>
    <property type="match status" value="1"/>
</dbReference>
<evidence type="ECO:0000256" key="11">
    <source>
        <dbReference type="ARBA" id="ARBA00023157"/>
    </source>
</evidence>
<dbReference type="GO" id="GO:0043235">
    <property type="term" value="C:receptor complex"/>
    <property type="evidence" value="ECO:0007669"/>
    <property type="project" value="TreeGrafter"/>
</dbReference>
<keyword evidence="4 18" id="KW-0812">Transmembrane</keyword>
<feature type="region of interest" description="Disordered" evidence="17">
    <location>
        <begin position="1748"/>
        <end position="2022"/>
    </location>
</feature>
<dbReference type="InterPro" id="IPR020635">
    <property type="entry name" value="Tyr_kinase_cat_dom"/>
</dbReference>
<evidence type="ECO:0000256" key="14">
    <source>
        <dbReference type="ARBA" id="ARBA00023319"/>
    </source>
</evidence>
<gene>
    <name evidence="22" type="primary">LOC110982549</name>
</gene>
<dbReference type="PROSITE" id="PS50011">
    <property type="entry name" value="PROTEIN_KINASE_DOM"/>
    <property type="match status" value="1"/>
</dbReference>
<evidence type="ECO:0000259" key="20">
    <source>
        <dbReference type="PROSITE" id="PS50835"/>
    </source>
</evidence>
<dbReference type="PROSITE" id="PS00107">
    <property type="entry name" value="PROTEIN_KINASE_ATP"/>
    <property type="match status" value="1"/>
</dbReference>
<dbReference type="GeneID" id="110982549"/>
<dbReference type="PROSITE" id="PS50835">
    <property type="entry name" value="IG_LIKE"/>
    <property type="match status" value="7"/>
</dbReference>
<keyword evidence="21" id="KW-1185">Reference proteome</keyword>
<feature type="domain" description="Ig-like" evidence="20">
    <location>
        <begin position="1108"/>
        <end position="1204"/>
    </location>
</feature>
<evidence type="ECO:0000256" key="2">
    <source>
        <dbReference type="ARBA" id="ARBA00011902"/>
    </source>
</evidence>
<feature type="compositionally biased region" description="Basic and acidic residues" evidence="17">
    <location>
        <begin position="2001"/>
        <end position="2022"/>
    </location>
</feature>
<dbReference type="InterPro" id="IPR050122">
    <property type="entry name" value="RTK"/>
</dbReference>
<feature type="compositionally biased region" description="Basic and acidic residues" evidence="17">
    <location>
        <begin position="1878"/>
        <end position="1895"/>
    </location>
</feature>
<dbReference type="CDD" id="cd00096">
    <property type="entry name" value="Ig"/>
    <property type="match status" value="2"/>
</dbReference>
<feature type="domain" description="Ig-like" evidence="20">
    <location>
        <begin position="244"/>
        <end position="329"/>
    </location>
</feature>
<keyword evidence="9 18" id="KW-0472">Membrane</keyword>
<dbReference type="PROSITE" id="PS00109">
    <property type="entry name" value="PROTEIN_KINASE_TYR"/>
    <property type="match status" value="1"/>
</dbReference>
<dbReference type="Gene3D" id="3.30.200.20">
    <property type="entry name" value="Phosphorylase Kinase, domain 1"/>
    <property type="match status" value="1"/>
</dbReference>
<name>A0A8B7YW58_ACAPL</name>
<protein>
    <recommendedName>
        <fullName evidence="2">receptor protein-tyrosine kinase</fullName>
        <ecNumber evidence="2">2.7.10.1</ecNumber>
    </recommendedName>
</protein>
<evidence type="ECO:0000259" key="19">
    <source>
        <dbReference type="PROSITE" id="PS50011"/>
    </source>
</evidence>
<keyword evidence="6" id="KW-0418">Kinase</keyword>
<dbReference type="InterPro" id="IPR013783">
    <property type="entry name" value="Ig-like_fold"/>
</dbReference>
<dbReference type="InterPro" id="IPR003599">
    <property type="entry name" value="Ig_sub"/>
</dbReference>
<evidence type="ECO:0000256" key="13">
    <source>
        <dbReference type="ARBA" id="ARBA00023180"/>
    </source>
</evidence>
<dbReference type="InterPro" id="IPR017441">
    <property type="entry name" value="Protein_kinase_ATP_BS"/>
</dbReference>
<feature type="domain" description="Ig-like" evidence="20">
    <location>
        <begin position="768"/>
        <end position="857"/>
    </location>
</feature>
<evidence type="ECO:0000256" key="17">
    <source>
        <dbReference type="SAM" id="MobiDB-lite"/>
    </source>
</evidence>
<keyword evidence="10" id="KW-0829">Tyrosine-protein kinase</keyword>
<sequence>MAMHERYGTDQLLWVSERAMSCGPGTGSSGTECVGPGRGACGATVGRACRCGHGGHSLTGGTPSSSASGLRTAEENHFCYLRTRGSNYPFTDMRTRSPEFRTALSGIDSRWFKVKRLAWIVILVFALTSPLAADGLSVNVPESVNATAGKSTTIPCSYKDDKEGDMFEMSHGVYWTRTFANGSTEVLLNMTRSYLIFGKWYDRATIVNQASLEIYVVTSQDAGKYTCVVEGKRGTAELIVDRTPHIQTESQELTLNEGQTLELTCIGVGTLGWRWPRHDEQYAKVSHYDNLSPSLRRSVLQIQRASPLDTGEYLCTSSSDGDDEEKWTSVPVYIYIVQPDGPLFLDVDQTNLVHFWDETSLIPCRLATPDATITLHPQEKFITGDGTTPAQAAAYDPRRGFVIQPELPDYGGNVSCRAILGNRTEWQNFRVNDVVQPKLSVESSEKVISQDSDLELTCSGLQPIRWFTPSGLGDRLQINHTQAYLPSQPALYKSTLRLSGALSRDTGEFACKYQRYAELDRPELKSSVYVFVNSTDLEDFFLPSDVDVIYLENHTSPFTVPCRVSNPRPGDPVRLYAFYTETFTPVRDFVSQRTVTFDPKVGFWVDTKKKLTPKVKIWCVLGEISQNHYVSFKVLVEGETQDNFQTEIRPSASRLVQGEGPFSLTCLVNIPILASPFTLDIQPQAEFTFPGQEQDWQKDNARVESKHPKVDFEASTVISEHILTLQNVSLENSGIFKCRLFNVEQSKTLNASLRVLEEGIVDLTPYPPGQSMVEEVEGQDEVCLRAQIKSYPVAQYWWSKNGVNQSQEAAPRFTVLEDPQPADDSLIISGCISNVTAEDGGLYEVVAVNQYHTRKLTLQLSVLEIPEVNLTVTPAPTYQDPPLYFTEQNYSLVCQGRGHPAPLLSWEWRSCTSELCNHLGELTDDNQWIPVGAGAQSWAQAGDLSALASERSTTSVLSLGRVPQSGIFRCVGRSPSDQIQDVVYDTLEYRLTDLKFSLPAVQEVKTVYNFDQASLACKTNIYAFAEDAAWDWIPADNATSSEPIPISSDDERVTALGQTGFHYTSELTISRALANNTGVYRCWAQKRRTNESVVVYEVQLNVKEIVLPRFITELQRTYTLDRKKTIPFDFVLECRARGDPLPELAWSKDGRPITADNSTVTNIETGLVTNNTVASKLYLSPEVTPAHGGMYVCRVENKGGSALSAGELLIQESPTATISEEVYTHNIGDNLTIPCIITGEPAPEISWKWQPHEGNQLEDVPAKRYDNDARALVFKRLAEADNGEYTCVARNDHGEARDTVTLVIHRDNALLVPLLAGGIIAGIIFLILVLGIIAMAKRNFRLARKAKRNSANMELGLVNPRSPRGPASPFRMSFKEEFGDQLPFDPRWEFPRDRLKLGSVIGQGAFGMVLKGVAAGINKNERYVPVAVKTVKSDCSYVDRKALFGELKMLIQVGHHLNVVNFLGACTQDSPPLVIVEYCPYGNLSDYLRSKRDTFQAVKPAKSEAEENQENELNYADLLLREACVSEPPAAEYELVDKEAKRMAEKPLSVEDLVCYCFQVARGMEFLASRKCIHRDLAARNVLLGGNNVVKICDFGLSRSFYHDTDYIGSGKGLLPIKWMAPEAIFDKIFTTYSDIWSFGVFTWEVFSLGGSPYPGVQVDEKFYDKMKAGYRMSCPEHAPREVYNLMLECWSDEPKDRPMFSELAGQFGELLESNTRQEYIDLNIPYQEGQYCELDFGKLSINRKPDTIKEETETPQKPSDGKTTQDAADDHFGDPTYHRVPRDGEKDHTEGAAPQTEEGGNEPPSTEILGEASLMHRYSAGPGSQGPSKPQVQLPDSLPEDPYKGGTDEPLHTYTSVKGTRPGLSSDNVAGSGFARDAGKGRVDDLPSPDDNKLHTYASIKGSRPDKSAPSDPDKGLEGNHLYSSIKGGRPNVTLDATPKVKDQDGCTDPPEEETSLLGRPKLPARDCQSMSLGRLSDGKLGLQKPPLPKRDFSTLSWSPEKETLLSGPKSKDTDPRSVHV</sequence>
<dbReference type="InterPro" id="IPR036179">
    <property type="entry name" value="Ig-like_dom_sf"/>
</dbReference>
<organism evidence="21 22">
    <name type="scientific">Acanthaster planci</name>
    <name type="common">Crown-of-thorns starfish</name>
    <dbReference type="NCBI Taxonomy" id="133434"/>
    <lineage>
        <taxon>Eukaryota</taxon>
        <taxon>Metazoa</taxon>
        <taxon>Echinodermata</taxon>
        <taxon>Eleutherozoa</taxon>
        <taxon>Asterozoa</taxon>
        <taxon>Asteroidea</taxon>
        <taxon>Valvatacea</taxon>
        <taxon>Valvatida</taxon>
        <taxon>Acanthasteridae</taxon>
        <taxon>Acanthaster</taxon>
    </lineage>
</organism>
<accession>A0A8B7YW58</accession>
<dbReference type="SUPFAM" id="SSF56112">
    <property type="entry name" value="Protein kinase-like (PK-like)"/>
    <property type="match status" value="1"/>
</dbReference>
<dbReference type="EC" id="2.7.10.1" evidence="2"/>
<keyword evidence="12" id="KW-0675">Receptor</keyword>
<dbReference type="InterPro" id="IPR011009">
    <property type="entry name" value="Kinase-like_dom_sf"/>
</dbReference>
<keyword evidence="8 18" id="KW-1133">Transmembrane helix</keyword>
<keyword evidence="5 16" id="KW-0547">Nucleotide-binding</keyword>
<evidence type="ECO:0000256" key="1">
    <source>
        <dbReference type="ARBA" id="ARBA00004167"/>
    </source>
</evidence>
<feature type="compositionally biased region" description="Polar residues" evidence="17">
    <location>
        <begin position="1854"/>
        <end position="1870"/>
    </location>
</feature>
<feature type="compositionally biased region" description="Basic and acidic residues" evidence="17">
    <location>
        <begin position="1769"/>
        <end position="1791"/>
    </location>
</feature>
<dbReference type="Pfam" id="PF13927">
    <property type="entry name" value="Ig_3"/>
    <property type="match status" value="1"/>
</dbReference>
<dbReference type="SMART" id="SM00409">
    <property type="entry name" value="IG"/>
    <property type="match status" value="8"/>
</dbReference>
<evidence type="ECO:0000256" key="5">
    <source>
        <dbReference type="ARBA" id="ARBA00022741"/>
    </source>
</evidence>
<dbReference type="InterPro" id="IPR000719">
    <property type="entry name" value="Prot_kinase_dom"/>
</dbReference>
<evidence type="ECO:0000256" key="3">
    <source>
        <dbReference type="ARBA" id="ARBA00022679"/>
    </source>
</evidence>
<dbReference type="Pfam" id="PF07714">
    <property type="entry name" value="PK_Tyr_Ser-Thr"/>
    <property type="match status" value="1"/>
</dbReference>
<dbReference type="InterPro" id="IPR003598">
    <property type="entry name" value="Ig_sub2"/>
</dbReference>
<evidence type="ECO:0000256" key="7">
    <source>
        <dbReference type="ARBA" id="ARBA00022840"/>
    </source>
</evidence>
<dbReference type="FunFam" id="1.10.510.10:FF:000554">
    <property type="entry name" value="Predicted protein"/>
    <property type="match status" value="1"/>
</dbReference>
<evidence type="ECO:0000256" key="8">
    <source>
        <dbReference type="ARBA" id="ARBA00022989"/>
    </source>
</evidence>
<dbReference type="InterPro" id="IPR007110">
    <property type="entry name" value="Ig-like_dom"/>
</dbReference>
<dbReference type="SMART" id="SM00408">
    <property type="entry name" value="IGc2"/>
    <property type="match status" value="5"/>
</dbReference>
<dbReference type="RefSeq" id="XP_022096720.1">
    <property type="nucleotide sequence ID" value="XM_022241028.1"/>
</dbReference>
<proteinExistence type="predicted"/>
<evidence type="ECO:0000313" key="21">
    <source>
        <dbReference type="Proteomes" id="UP000694845"/>
    </source>
</evidence>
<feature type="domain" description="Ig-like" evidence="20">
    <location>
        <begin position="1214"/>
        <end position="1303"/>
    </location>
</feature>
<dbReference type="Gene3D" id="2.60.40.10">
    <property type="entry name" value="Immunoglobulins"/>
    <property type="match status" value="10"/>
</dbReference>
<evidence type="ECO:0000256" key="18">
    <source>
        <dbReference type="SAM" id="Phobius"/>
    </source>
</evidence>
<dbReference type="GO" id="GO:0007169">
    <property type="term" value="P:cell surface receptor protein tyrosine kinase signaling pathway"/>
    <property type="evidence" value="ECO:0007669"/>
    <property type="project" value="TreeGrafter"/>
</dbReference>
<keyword evidence="13" id="KW-0325">Glycoprotein</keyword>
<dbReference type="SMART" id="SM00219">
    <property type="entry name" value="TyrKc"/>
    <property type="match status" value="1"/>
</dbReference>
<dbReference type="InterPro" id="IPR013098">
    <property type="entry name" value="Ig_I-set"/>
</dbReference>
<dbReference type="PANTHER" id="PTHR24416">
    <property type="entry name" value="TYROSINE-PROTEIN KINASE RECEPTOR"/>
    <property type="match status" value="1"/>
</dbReference>
<dbReference type="InterPro" id="IPR008266">
    <property type="entry name" value="Tyr_kinase_AS"/>
</dbReference>
<feature type="domain" description="Protein kinase" evidence="19">
    <location>
        <begin position="1395"/>
        <end position="1721"/>
    </location>
</feature>
<dbReference type="GO" id="GO:0005886">
    <property type="term" value="C:plasma membrane"/>
    <property type="evidence" value="ECO:0007669"/>
    <property type="project" value="TreeGrafter"/>
</dbReference>
<evidence type="ECO:0000256" key="6">
    <source>
        <dbReference type="ARBA" id="ARBA00022777"/>
    </source>
</evidence>
<dbReference type="GO" id="GO:0005524">
    <property type="term" value="F:ATP binding"/>
    <property type="evidence" value="ECO:0007669"/>
    <property type="project" value="UniProtKB-UniRule"/>
</dbReference>
<feature type="domain" description="Ig-like" evidence="20">
    <location>
        <begin position="130"/>
        <end position="239"/>
    </location>
</feature>
<feature type="compositionally biased region" description="Polar residues" evidence="17">
    <location>
        <begin position="1756"/>
        <end position="1767"/>
    </location>
</feature>
<dbReference type="SUPFAM" id="SSF48726">
    <property type="entry name" value="Immunoglobulin"/>
    <property type="match status" value="7"/>
</dbReference>
<keyword evidence="3" id="KW-0808">Transferase</keyword>
<evidence type="ECO:0000256" key="4">
    <source>
        <dbReference type="ARBA" id="ARBA00022692"/>
    </source>
</evidence>